<protein>
    <recommendedName>
        <fullName evidence="4">ACB domain-containing protein</fullName>
    </recommendedName>
</protein>
<proteinExistence type="predicted"/>
<dbReference type="EMBL" id="JABCKI010000393">
    <property type="protein sequence ID" value="KAG5650653.1"/>
    <property type="molecule type" value="Genomic_DNA"/>
</dbReference>
<accession>A0A9P7KHJ3</accession>
<sequence length="144" mass="15570">MPGRAKWDAWDSAGKKYTEALHAQSRYLEIARNLGWSEETVLEPPKPEQSDPDSVWDDETQLNTGGRSGMGGSVSSMAPPEDQADRSIHGLAVSNDIPGLIELLGNHAEVDVNELDEFVRLDISFQSPRSISCGSGLYSAALGL</sequence>
<organism evidence="2 3">
    <name type="scientific">Sphagnurus paluster</name>
    <dbReference type="NCBI Taxonomy" id="117069"/>
    <lineage>
        <taxon>Eukaryota</taxon>
        <taxon>Fungi</taxon>
        <taxon>Dikarya</taxon>
        <taxon>Basidiomycota</taxon>
        <taxon>Agaricomycotina</taxon>
        <taxon>Agaricomycetes</taxon>
        <taxon>Agaricomycetidae</taxon>
        <taxon>Agaricales</taxon>
        <taxon>Tricholomatineae</taxon>
        <taxon>Lyophyllaceae</taxon>
        <taxon>Sphagnurus</taxon>
    </lineage>
</organism>
<evidence type="ECO:0000313" key="2">
    <source>
        <dbReference type="EMBL" id="KAG5650653.1"/>
    </source>
</evidence>
<dbReference type="Gene3D" id="1.20.80.10">
    <property type="match status" value="1"/>
</dbReference>
<keyword evidence="3" id="KW-1185">Reference proteome</keyword>
<feature type="region of interest" description="Disordered" evidence="1">
    <location>
        <begin position="38"/>
        <end position="84"/>
    </location>
</feature>
<dbReference type="AlphaFoldDB" id="A0A9P7KHJ3"/>
<reference evidence="2" key="2">
    <citation type="submission" date="2021-10" db="EMBL/GenBank/DDBJ databases">
        <title>Phylogenomics reveals ancestral predisposition of the termite-cultivated fungus Termitomyces towards a domesticated lifestyle.</title>
        <authorList>
            <person name="Auxier B."/>
            <person name="Grum-Grzhimaylo A."/>
            <person name="Cardenas M.E."/>
            <person name="Lodge J.D."/>
            <person name="Laessoe T."/>
            <person name="Pedersen O."/>
            <person name="Smith M.E."/>
            <person name="Kuyper T.W."/>
            <person name="Franco-Molano E.A."/>
            <person name="Baroni T.J."/>
            <person name="Aanen D.K."/>
        </authorList>
    </citation>
    <scope>NUCLEOTIDE SEQUENCE</scope>
    <source>
        <strain evidence="2">D49</strain>
    </source>
</reference>
<dbReference type="Proteomes" id="UP000717328">
    <property type="component" value="Unassembled WGS sequence"/>
</dbReference>
<comment type="caution">
    <text evidence="2">The sequence shown here is derived from an EMBL/GenBank/DDBJ whole genome shotgun (WGS) entry which is preliminary data.</text>
</comment>
<feature type="compositionally biased region" description="Acidic residues" evidence="1">
    <location>
        <begin position="50"/>
        <end position="60"/>
    </location>
</feature>
<reference evidence="2" key="1">
    <citation type="submission" date="2021-02" db="EMBL/GenBank/DDBJ databases">
        <authorList>
            <person name="Nieuwenhuis M."/>
            <person name="Van De Peppel L.J.J."/>
        </authorList>
    </citation>
    <scope>NUCLEOTIDE SEQUENCE</scope>
    <source>
        <strain evidence="2">D49</strain>
    </source>
</reference>
<name>A0A9P7KHJ3_9AGAR</name>
<evidence type="ECO:0000256" key="1">
    <source>
        <dbReference type="SAM" id="MobiDB-lite"/>
    </source>
</evidence>
<gene>
    <name evidence="2" type="ORF">H0H81_011475</name>
</gene>
<dbReference type="OrthoDB" id="341259at2759"/>
<evidence type="ECO:0000313" key="3">
    <source>
        <dbReference type="Proteomes" id="UP000717328"/>
    </source>
</evidence>
<evidence type="ECO:0008006" key="4">
    <source>
        <dbReference type="Google" id="ProtNLM"/>
    </source>
</evidence>
<dbReference type="InterPro" id="IPR014352">
    <property type="entry name" value="FERM/acyl-CoA-bd_prot_sf"/>
</dbReference>